<gene>
    <name evidence="1" type="ORF">ACAOBT_LOCUS20864</name>
</gene>
<evidence type="ECO:0000313" key="2">
    <source>
        <dbReference type="Proteomes" id="UP001152888"/>
    </source>
</evidence>
<dbReference type="EMBL" id="CAKOFQ010007142">
    <property type="protein sequence ID" value="CAH1992451.1"/>
    <property type="molecule type" value="Genomic_DNA"/>
</dbReference>
<sequence>MAEHAYTLAVWTKK</sequence>
<name>A0A9P0PPL5_ACAOB</name>
<accession>A0A9P0PPL5</accession>
<dbReference type="Proteomes" id="UP001152888">
    <property type="component" value="Unassembled WGS sequence"/>
</dbReference>
<evidence type="ECO:0000313" key="1">
    <source>
        <dbReference type="EMBL" id="CAH1992451.1"/>
    </source>
</evidence>
<proteinExistence type="predicted"/>
<keyword evidence="2" id="KW-1185">Reference proteome</keyword>
<reference evidence="1" key="1">
    <citation type="submission" date="2022-03" db="EMBL/GenBank/DDBJ databases">
        <authorList>
            <person name="Sayadi A."/>
        </authorList>
    </citation>
    <scope>NUCLEOTIDE SEQUENCE</scope>
</reference>
<comment type="caution">
    <text evidence="1">The sequence shown here is derived from an EMBL/GenBank/DDBJ whole genome shotgun (WGS) entry which is preliminary data.</text>
</comment>
<protein>
    <submittedName>
        <fullName evidence="1">Uncharacterized protein</fullName>
    </submittedName>
</protein>
<dbReference type="OrthoDB" id="5970at2759"/>
<organism evidence="1 2">
    <name type="scientific">Acanthoscelides obtectus</name>
    <name type="common">Bean weevil</name>
    <name type="synonym">Bruchus obtectus</name>
    <dbReference type="NCBI Taxonomy" id="200917"/>
    <lineage>
        <taxon>Eukaryota</taxon>
        <taxon>Metazoa</taxon>
        <taxon>Ecdysozoa</taxon>
        <taxon>Arthropoda</taxon>
        <taxon>Hexapoda</taxon>
        <taxon>Insecta</taxon>
        <taxon>Pterygota</taxon>
        <taxon>Neoptera</taxon>
        <taxon>Endopterygota</taxon>
        <taxon>Coleoptera</taxon>
        <taxon>Polyphaga</taxon>
        <taxon>Cucujiformia</taxon>
        <taxon>Chrysomeloidea</taxon>
        <taxon>Chrysomelidae</taxon>
        <taxon>Bruchinae</taxon>
        <taxon>Bruchini</taxon>
        <taxon>Acanthoscelides</taxon>
    </lineage>
</organism>